<dbReference type="HOGENOM" id="CLU_045945_5_0_10"/>
<reference evidence="2 3" key="2">
    <citation type="journal article" date="2011" name="Stand. Genomic Sci.">
        <title>Complete genome sequence of Leadbetterella byssophila type strain (4M15).</title>
        <authorList>
            <person name="Abt B."/>
            <person name="Teshima H."/>
            <person name="Lucas S."/>
            <person name="Lapidus A."/>
            <person name="Del Rio T.G."/>
            <person name="Nolan M."/>
            <person name="Tice H."/>
            <person name="Cheng J.F."/>
            <person name="Pitluck S."/>
            <person name="Liolios K."/>
            <person name="Pagani I."/>
            <person name="Ivanova N."/>
            <person name="Mavromatis K."/>
            <person name="Pati A."/>
            <person name="Tapia R."/>
            <person name="Han C."/>
            <person name="Goodwin L."/>
            <person name="Chen A."/>
            <person name="Palaniappan K."/>
            <person name="Land M."/>
            <person name="Hauser L."/>
            <person name="Chang Y.J."/>
            <person name="Jeffries C.D."/>
            <person name="Rohde M."/>
            <person name="Goker M."/>
            <person name="Tindall B.J."/>
            <person name="Detter J.C."/>
            <person name="Woyke T."/>
            <person name="Bristow J."/>
            <person name="Eisen J.A."/>
            <person name="Markowitz V."/>
            <person name="Hugenholtz P."/>
            <person name="Klenk H.P."/>
            <person name="Kyrpides N.C."/>
        </authorList>
    </citation>
    <scope>NUCLEOTIDE SEQUENCE [LARGE SCALE GENOMIC DNA]</scope>
    <source>
        <strain evidence="3">DSM 17132 / JCM 16389 / KACC 11308 / NBRC 106382 / 4M15</strain>
    </source>
</reference>
<dbReference type="STRING" id="649349.Lbys_1654"/>
<dbReference type="InterPro" id="IPR009061">
    <property type="entry name" value="DNA-bd_dom_put_sf"/>
</dbReference>
<dbReference type="Proteomes" id="UP000007435">
    <property type="component" value="Chromosome"/>
</dbReference>
<keyword evidence="3" id="KW-1185">Reference proteome</keyword>
<dbReference type="Gene3D" id="1.10.1660.10">
    <property type="match status" value="1"/>
</dbReference>
<accession>E4RYW5</accession>
<dbReference type="KEGG" id="lby:Lbys_1654"/>
<sequence length="104" mass="12171">MKLFYSTDEVCTHLGIPRTTLEYYLLEFKINIKKAGRSRKFSHKDIEKLQKIVDLIQKQGHTIEGTKEKLKQKAKSQADIEEIVDRLQEIRKSLVILRDGIETN</sequence>
<proteinExistence type="predicted"/>
<dbReference type="OrthoDB" id="9810140at2"/>
<dbReference type="SUPFAM" id="SSF46955">
    <property type="entry name" value="Putative DNA-binding domain"/>
    <property type="match status" value="1"/>
</dbReference>
<dbReference type="AlphaFoldDB" id="E4RYW5"/>
<dbReference type="GO" id="GO:0006355">
    <property type="term" value="P:regulation of DNA-templated transcription"/>
    <property type="evidence" value="ECO:0007669"/>
    <property type="project" value="InterPro"/>
</dbReference>
<dbReference type="GO" id="GO:0003677">
    <property type="term" value="F:DNA binding"/>
    <property type="evidence" value="ECO:0007669"/>
    <property type="project" value="InterPro"/>
</dbReference>
<evidence type="ECO:0000313" key="3">
    <source>
        <dbReference type="Proteomes" id="UP000007435"/>
    </source>
</evidence>
<dbReference type="Pfam" id="PF13411">
    <property type="entry name" value="MerR_1"/>
    <property type="match status" value="1"/>
</dbReference>
<name>E4RYW5_LEAB4</name>
<evidence type="ECO:0000313" key="2">
    <source>
        <dbReference type="EMBL" id="ADQ17362.1"/>
    </source>
</evidence>
<feature type="domain" description="HTH merR-type" evidence="1">
    <location>
        <begin position="5"/>
        <end position="72"/>
    </location>
</feature>
<organism evidence="2 3">
    <name type="scientific">Leadbetterella byssophila (strain DSM 17132 / JCM 16389 / KACC 11308 / NBRC 106382 / 4M15)</name>
    <dbReference type="NCBI Taxonomy" id="649349"/>
    <lineage>
        <taxon>Bacteria</taxon>
        <taxon>Pseudomonadati</taxon>
        <taxon>Bacteroidota</taxon>
        <taxon>Cytophagia</taxon>
        <taxon>Cytophagales</taxon>
        <taxon>Leadbetterellaceae</taxon>
        <taxon>Leadbetterella</taxon>
    </lineage>
</organism>
<dbReference type="InterPro" id="IPR000551">
    <property type="entry name" value="MerR-type_HTH_dom"/>
</dbReference>
<protein>
    <submittedName>
        <fullName evidence="2">Transcriptional regulator</fullName>
    </submittedName>
</protein>
<evidence type="ECO:0000259" key="1">
    <source>
        <dbReference type="Pfam" id="PF13411"/>
    </source>
</evidence>
<dbReference type="eggNOG" id="COG0789">
    <property type="taxonomic scope" value="Bacteria"/>
</dbReference>
<dbReference type="RefSeq" id="WP_013408411.1">
    <property type="nucleotide sequence ID" value="NC_014655.1"/>
</dbReference>
<reference key="1">
    <citation type="submission" date="2010-11" db="EMBL/GenBank/DDBJ databases">
        <title>The complete genome of Leadbetterella byssophila DSM 17132.</title>
        <authorList>
            <consortium name="US DOE Joint Genome Institute (JGI-PGF)"/>
            <person name="Lucas S."/>
            <person name="Copeland A."/>
            <person name="Lapidus A."/>
            <person name="Glavina del Rio T."/>
            <person name="Dalin E."/>
            <person name="Tice H."/>
            <person name="Bruce D."/>
            <person name="Goodwin L."/>
            <person name="Pitluck S."/>
            <person name="Kyrpides N."/>
            <person name="Mavromatis K."/>
            <person name="Ivanova N."/>
            <person name="Teshima H."/>
            <person name="Brettin T."/>
            <person name="Detter J.C."/>
            <person name="Han C."/>
            <person name="Tapia R."/>
            <person name="Land M."/>
            <person name="Hauser L."/>
            <person name="Markowitz V."/>
            <person name="Cheng J.-F."/>
            <person name="Hugenholtz P."/>
            <person name="Woyke T."/>
            <person name="Wu D."/>
            <person name="Tindall B."/>
            <person name="Pomrenke H.G."/>
            <person name="Brambilla E."/>
            <person name="Klenk H.-P."/>
            <person name="Eisen J.A."/>
        </authorList>
    </citation>
    <scope>NUCLEOTIDE SEQUENCE [LARGE SCALE GENOMIC DNA]</scope>
    <source>
        <strain>DSM 17132</strain>
    </source>
</reference>
<gene>
    <name evidence="2" type="ordered locus">Lbys_1654</name>
</gene>
<dbReference type="EMBL" id="CP002305">
    <property type="protein sequence ID" value="ADQ17362.1"/>
    <property type="molecule type" value="Genomic_DNA"/>
</dbReference>